<evidence type="ECO:0000313" key="10">
    <source>
        <dbReference type="Proteomes" id="UP000092573"/>
    </source>
</evidence>
<feature type="transmembrane region" description="Helical" evidence="7">
    <location>
        <begin position="170"/>
        <end position="187"/>
    </location>
</feature>
<dbReference type="GO" id="GO:0005886">
    <property type="term" value="C:plasma membrane"/>
    <property type="evidence" value="ECO:0007669"/>
    <property type="project" value="UniProtKB-SubCell"/>
</dbReference>
<keyword evidence="4 7" id="KW-0812">Transmembrane</keyword>
<reference evidence="9 10" key="1">
    <citation type="submission" date="2016-01" db="EMBL/GenBank/DDBJ databases">
        <title>Complete Genome Sequence of Paenibacillus yonginensis DCY84, a novel Plant Growth-Promoting Bacteria with Elicitation of Induced Systemic Resistance.</title>
        <authorList>
            <person name="Kim Y.J."/>
            <person name="Yang D.C."/>
            <person name="Sukweenadhi J."/>
        </authorList>
    </citation>
    <scope>NUCLEOTIDE SEQUENCE [LARGE SCALE GENOMIC DNA]</scope>
    <source>
        <strain evidence="9 10">DCY84</strain>
    </source>
</reference>
<dbReference type="Pfam" id="PF01757">
    <property type="entry name" value="Acyl_transf_3"/>
    <property type="match status" value="1"/>
</dbReference>
<feature type="transmembrane region" description="Helical" evidence="7">
    <location>
        <begin position="19"/>
        <end position="39"/>
    </location>
</feature>
<feature type="transmembrane region" description="Helical" evidence="7">
    <location>
        <begin position="144"/>
        <end position="163"/>
    </location>
</feature>
<dbReference type="InterPro" id="IPR002656">
    <property type="entry name" value="Acyl_transf_3_dom"/>
</dbReference>
<dbReference type="AlphaFoldDB" id="A0A1B1N5M4"/>
<comment type="subcellular location">
    <subcellularLocation>
        <location evidence="1">Cell membrane</location>
        <topology evidence="1">Multi-pass membrane protein</topology>
    </subcellularLocation>
</comment>
<evidence type="ECO:0000256" key="4">
    <source>
        <dbReference type="ARBA" id="ARBA00022692"/>
    </source>
</evidence>
<keyword evidence="6 7" id="KW-0472">Membrane</keyword>
<dbReference type="PANTHER" id="PTHR40074">
    <property type="entry name" value="O-ACETYLTRANSFERASE WECH"/>
    <property type="match status" value="1"/>
</dbReference>
<dbReference type="KEGG" id="pyg:AWM70_20845"/>
<dbReference type="GO" id="GO:0009246">
    <property type="term" value="P:enterobacterial common antigen biosynthetic process"/>
    <property type="evidence" value="ECO:0007669"/>
    <property type="project" value="TreeGrafter"/>
</dbReference>
<dbReference type="STRING" id="1462996.AWM70_20845"/>
<keyword evidence="5 7" id="KW-1133">Transmembrane helix</keyword>
<keyword evidence="10" id="KW-1185">Reference proteome</keyword>
<feature type="transmembrane region" description="Helical" evidence="7">
    <location>
        <begin position="229"/>
        <end position="250"/>
    </location>
</feature>
<feature type="transmembrane region" description="Helical" evidence="7">
    <location>
        <begin position="98"/>
        <end position="115"/>
    </location>
</feature>
<evidence type="ECO:0000256" key="5">
    <source>
        <dbReference type="ARBA" id="ARBA00022989"/>
    </source>
</evidence>
<evidence type="ECO:0000256" key="2">
    <source>
        <dbReference type="ARBA" id="ARBA00007400"/>
    </source>
</evidence>
<evidence type="ECO:0000256" key="7">
    <source>
        <dbReference type="SAM" id="Phobius"/>
    </source>
</evidence>
<feature type="transmembrane region" description="Helical" evidence="7">
    <location>
        <begin position="299"/>
        <end position="320"/>
    </location>
</feature>
<dbReference type="Proteomes" id="UP000092573">
    <property type="component" value="Chromosome"/>
</dbReference>
<evidence type="ECO:0000256" key="6">
    <source>
        <dbReference type="ARBA" id="ARBA00023136"/>
    </source>
</evidence>
<gene>
    <name evidence="9" type="ORF">AWM70_20845</name>
</gene>
<sequence length="366" mass="42845">MPPPAAEPKTKPRIESLDVYRAIAILAVVIIHLTSNPVVRMQQLPGSGLTIFYEFWNRFSQFAVPAFIFLSGLVLFYNYADPERQKRGWAAGFYKKRLLYIFVPYAVWSLIYFLMKQREQGNDPLAECKTFLIDLLTGNNYEHLYYFVILIQFYVLFPPLLAVLRYRAAVRWLIPFAILFQTVFYFLNNEVLHWTSGDVFATYFLLFSLGASFGMNLERSMVSVRKWAWLILSLFVVSGLCYVFAGRLYYDWAPVLLPYKMIFNFAIYYLFTICASLSLLLIARGLFLIGQNGWPVRLLSSFGAASFAIFLVHPFLLHYWRIAVVNRYGTYYHYLTWLGGAVVFLVSWGFYLLLRRWKWSPYMIGR</sequence>
<dbReference type="GO" id="GO:0016413">
    <property type="term" value="F:O-acetyltransferase activity"/>
    <property type="evidence" value="ECO:0007669"/>
    <property type="project" value="TreeGrafter"/>
</dbReference>
<keyword evidence="3" id="KW-1003">Cell membrane</keyword>
<comment type="similarity">
    <text evidence="2">Belongs to the acyltransferase 3 family.</text>
</comment>
<evidence type="ECO:0000259" key="8">
    <source>
        <dbReference type="Pfam" id="PF01757"/>
    </source>
</evidence>
<accession>A0A1B1N5M4</accession>
<proteinExistence type="inferred from homology"/>
<protein>
    <recommendedName>
        <fullName evidence="8">Acyltransferase 3 domain-containing protein</fullName>
    </recommendedName>
</protein>
<dbReference type="EMBL" id="CP014167">
    <property type="protein sequence ID" value="ANS76726.1"/>
    <property type="molecule type" value="Genomic_DNA"/>
</dbReference>
<organism evidence="9 10">
    <name type="scientific">Paenibacillus yonginensis</name>
    <dbReference type="NCBI Taxonomy" id="1462996"/>
    <lineage>
        <taxon>Bacteria</taxon>
        <taxon>Bacillati</taxon>
        <taxon>Bacillota</taxon>
        <taxon>Bacilli</taxon>
        <taxon>Bacillales</taxon>
        <taxon>Paenibacillaceae</taxon>
        <taxon>Paenibacillus</taxon>
    </lineage>
</organism>
<feature type="transmembrane region" description="Helical" evidence="7">
    <location>
        <begin position="199"/>
        <end position="217"/>
    </location>
</feature>
<evidence type="ECO:0000256" key="1">
    <source>
        <dbReference type="ARBA" id="ARBA00004651"/>
    </source>
</evidence>
<name>A0A1B1N5M4_9BACL</name>
<evidence type="ECO:0000313" key="9">
    <source>
        <dbReference type="EMBL" id="ANS76726.1"/>
    </source>
</evidence>
<evidence type="ECO:0000256" key="3">
    <source>
        <dbReference type="ARBA" id="ARBA00022475"/>
    </source>
</evidence>
<feature type="transmembrane region" description="Helical" evidence="7">
    <location>
        <begin position="59"/>
        <end position="77"/>
    </location>
</feature>
<feature type="transmembrane region" description="Helical" evidence="7">
    <location>
        <begin position="332"/>
        <end position="354"/>
    </location>
</feature>
<feature type="domain" description="Acyltransferase 3" evidence="8">
    <location>
        <begin position="15"/>
        <end position="350"/>
    </location>
</feature>
<feature type="transmembrane region" description="Helical" evidence="7">
    <location>
        <begin position="262"/>
        <end position="287"/>
    </location>
</feature>
<dbReference type="PANTHER" id="PTHR40074:SF2">
    <property type="entry name" value="O-ACETYLTRANSFERASE WECH"/>
    <property type="match status" value="1"/>
</dbReference>